<feature type="region of interest" description="Disordered" evidence="7">
    <location>
        <begin position="1975"/>
        <end position="2223"/>
    </location>
</feature>
<feature type="compositionally biased region" description="Low complexity" evidence="7">
    <location>
        <begin position="1086"/>
        <end position="1097"/>
    </location>
</feature>
<feature type="region of interest" description="Disordered" evidence="7">
    <location>
        <begin position="1497"/>
        <end position="1518"/>
    </location>
</feature>
<dbReference type="InterPro" id="IPR041679">
    <property type="entry name" value="DNA2/NAM7-like_C"/>
</dbReference>
<evidence type="ECO:0000313" key="12">
    <source>
        <dbReference type="EMBL" id="PWN93194.1"/>
    </source>
</evidence>
<dbReference type="GO" id="GO:0016787">
    <property type="term" value="F:hydrolase activity"/>
    <property type="evidence" value="ECO:0007669"/>
    <property type="project" value="UniProtKB-KW"/>
</dbReference>
<dbReference type="GO" id="GO:0001147">
    <property type="term" value="F:transcription termination site sequence-specific DNA binding"/>
    <property type="evidence" value="ECO:0007669"/>
    <property type="project" value="TreeGrafter"/>
</dbReference>
<dbReference type="GO" id="GO:0016604">
    <property type="term" value="C:nuclear body"/>
    <property type="evidence" value="ECO:0007669"/>
    <property type="project" value="TreeGrafter"/>
</dbReference>
<keyword evidence="5" id="KW-0067">ATP-binding</keyword>
<evidence type="ECO:0000259" key="9">
    <source>
        <dbReference type="Pfam" id="PF13086"/>
    </source>
</evidence>
<dbReference type="Pfam" id="PF13086">
    <property type="entry name" value="AAA_11"/>
    <property type="match status" value="1"/>
</dbReference>
<evidence type="ECO:0000256" key="4">
    <source>
        <dbReference type="ARBA" id="ARBA00022806"/>
    </source>
</evidence>
<dbReference type="GO" id="GO:0005524">
    <property type="term" value="F:ATP binding"/>
    <property type="evidence" value="ECO:0007669"/>
    <property type="project" value="UniProtKB-KW"/>
</dbReference>
<feature type="coiled-coil region" evidence="6">
    <location>
        <begin position="1599"/>
        <end position="1674"/>
    </location>
</feature>
<evidence type="ECO:0000256" key="3">
    <source>
        <dbReference type="ARBA" id="ARBA00022801"/>
    </source>
</evidence>
<proteinExistence type="inferred from homology"/>
<feature type="compositionally biased region" description="Basic and acidic residues" evidence="7">
    <location>
        <begin position="1109"/>
        <end position="1120"/>
    </location>
</feature>
<evidence type="ECO:0000259" key="8">
    <source>
        <dbReference type="Pfam" id="PF12726"/>
    </source>
</evidence>
<dbReference type="FunFam" id="3.40.50.300:FF:000326">
    <property type="entry name" value="P-loop containing nucleoside triphosphate hydrolase"/>
    <property type="match status" value="1"/>
</dbReference>
<dbReference type="STRING" id="215250.A0A316YWN9"/>
<dbReference type="FunCoup" id="A0A316YWN9">
    <property type="interactions" value="92"/>
</dbReference>
<evidence type="ECO:0000256" key="6">
    <source>
        <dbReference type="SAM" id="Coils"/>
    </source>
</evidence>
<feature type="domain" description="Helicase SEN1 beta-barrel" evidence="11">
    <location>
        <begin position="1302"/>
        <end position="1404"/>
    </location>
</feature>
<name>A0A316YWN9_9BASI</name>
<accession>A0A316YWN9</accession>
<evidence type="ECO:0000256" key="1">
    <source>
        <dbReference type="ARBA" id="ARBA00007913"/>
    </source>
</evidence>
<feature type="compositionally biased region" description="Low complexity" evidence="7">
    <location>
        <begin position="1007"/>
        <end position="1020"/>
    </location>
</feature>
<evidence type="ECO:0000259" key="10">
    <source>
        <dbReference type="Pfam" id="PF13087"/>
    </source>
</evidence>
<evidence type="ECO:0000259" key="11">
    <source>
        <dbReference type="Pfam" id="PF23576"/>
    </source>
</evidence>
<evidence type="ECO:0000256" key="5">
    <source>
        <dbReference type="ARBA" id="ARBA00022840"/>
    </source>
</evidence>
<comment type="similarity">
    <text evidence="1">Belongs to the DNA2/NAM7 helicase family.</text>
</comment>
<feature type="domain" description="Helicase Sen1 N-terminal" evidence="8">
    <location>
        <begin position="336"/>
        <end position="878"/>
    </location>
</feature>
<dbReference type="Gene3D" id="3.40.50.300">
    <property type="entry name" value="P-loop containing nucleotide triphosphate hydrolases"/>
    <property type="match status" value="2"/>
</dbReference>
<protein>
    <submittedName>
        <fullName evidence="12">Uncharacterized protein</fullName>
    </submittedName>
</protein>
<feature type="compositionally biased region" description="Acidic residues" evidence="7">
    <location>
        <begin position="1146"/>
        <end position="1157"/>
    </location>
</feature>
<feature type="compositionally biased region" description="Pro residues" evidence="7">
    <location>
        <begin position="2032"/>
        <end position="2041"/>
    </location>
</feature>
<dbReference type="InterPro" id="IPR047187">
    <property type="entry name" value="SF1_C_Upf1"/>
</dbReference>
<sequence>MADLEGEGWTPLESSIIQRIRALEEDPLKVDIFGQLIPLANDYTQRNRRLIEDASVPSSESEFHSHQLCGRCEVSPGRRLSVADGDGEEVGEEGEREKKLRFRLQVCMLRSLSFKVKRSIAIWLNGLAKQAYSCMDCYRGLVQAKQEIGPRFLHRYEEDRITQFLSFVDDWEEKVAMGIMADSGLIERPRNETTVKTEQRADNVGQHDEVKGVPRPAELFAALHLVGSLASRDKKDGLYATLKQERSRIVIDDLPEMPVGIFSYALDDDEAVRRWAVEQKAQSLASGDMCRTGALDRLVRSAIEQEKWQELCFIAKWAPEAFSGALLPKLLSHKGKPEVLSCVEAVLEQGAAVWLHEDSEYPLVILASLLDSMEGLVEPGEGAFRWMEAFLFSLLDPIVPVETFEEALKRMANFLLERMQGGHVSLDQRKRALKEGANLLLCWANGDARTRRPLNNVTELYASTLAQFALMGRIPNTVETAEAGERKAALELIEKTFELDKDNLAESMLLLSSQTMRHKSMFKKALSARKKMPMSNGTTQSSSTKASSDEDAVFEKAAADLVVSPTVCSGLWRECYNAFRPTQDAGLFLRPLASLAVFVEPQIQSYIIVKEHKSAAFPFYKEKLKSCLLALSRRLKTMRGSLPTILLDISEESGASGGGSDRLNELCYQRADGLVAATLCPEVEVHRAAQNVIRTTFEEAETRGDCFRCLLQCSPKLALEGIQTYLDDFVTVATSLIEANDTAKWMVRSFSDVVEALCSQTDGLLRRGTPFSLVESTTTAKHVRQHIPSIWSLMCKSIAAIFAKTPSWARVLDQSELVAWFRDVIIFATDVVDQMETFQEAGEKESESSSPTLLQDLSLPLEEASSWLRMNDAEIVEDTREYIVKALQHFRAKVPDGVKRRMLAFIDDQIKIEDAEARRTLLSINQLKDLRHLLDPTAMAIELSDDEDDFTVQEQTSKPSQPPKIAPTSQSVSSKATSDNHKKLKQQKLAFGAVNVDVDLDKRSSGAPSKNAVASKNASSQELRKESLASKLAPLEPWTANKYSSPSSFTSKAVARPGFGQRPPAPAPAAPSRPGSKLAQLRQDFRSSNVSSHVRSNYQRPPAVAITREIGDPRAPEAKRSFSGNANLGAAAQAAGPPRPQRADDSSSDESSEDEADEQKRRALGLAALAKNGSPVKMRPKPKVTQAPPRRTILLENTNGSAAAAAAAARERERELAERRKRLREAPDYGPLHRSILSWDYFAKGNVPPRLPGLPEPQYSAVKSSFSGAEDYANVFGPMLLLECWAEFQGAKEELERSRAVESPYRVTVVGRSVVDQFTNVNIVMDKVPPSQQPRFSETDVVSLSDLSDPAAPIDSRAKILAKVDAFKPLGQGCRLTLRCCLITDKQGINSRLVGDSRWEITKLFSLTTLHREYEALQALPYYDMLPSILTGRASYVNKLSPEEVMRAEKKYMVNRPQAEAILGTLTAGNGFSLIQGPPGTGKTKTISSLVAHFMSTRPRPTSNPTPINAGQRGPGPPIKKPAKQKILLCAPSNAAIDELAKRVSDGIALADGLVVRPNVVRIGRTDAMNHSVRSLALEALVEEKLSKAANSESSNDDVSAIHAEIQKLKEERDAKQTELANVRAAGGATVRLQKIDADIRQIVAKRVAAMNKLDEAKDKRQQVVRQIEADRRKVQQEILEEADVICSTLGGAGHAMFGSLPFDFETVVIDEAAQAVELSTLIPLRYGCQRCILVGDPKQLPPVVLSRKTADLGYANSLFLRMFSKPDNPIHLLSIQYRMHPTISEFPSKTFYDGKLLDGPDMARLTMKGWHNDEYLGPFQFFDVANGSETTGRGHSITNRQEAQAAAFLYERLEREARRTASGTIEGKVGVVSMYKEQVWEVKRAFKQFFGEHIEEIVDFNTVDGFQGQEKDVIIISSVRTNGIGFLSDRRRVNVAVTRAKSNLFIVGHASNLRRDPIWAQFVEMAEKSRTILQLKDPAKLRQPSDRAPMRAPPPAMSPSSSSLPAKKTSDDVSATANSGMSKPSVSKPQQHPPSPPGPLMTPAQMRQASSSSSMPVRHKPAPTLVRPYPSGSSASTYGVQTGQRPPQAVTSSAGIPILPPSNGVGKQGPQGSRAAPPRPRPPAMRPPRFNPLEVMPAGGSKGQPPKGPRPPSVHRDTSNNVRKRPDADQNEQGDGPSKKALNALFHTKKKPRIATPGAQAPRSFPGGPRPPPAPSAPGFSR</sequence>
<dbReference type="GO" id="GO:0006369">
    <property type="term" value="P:termination of RNA polymerase II transcription"/>
    <property type="evidence" value="ECO:0007669"/>
    <property type="project" value="TreeGrafter"/>
</dbReference>
<feature type="compositionally biased region" description="Polar residues" evidence="7">
    <location>
        <begin position="967"/>
        <end position="977"/>
    </location>
</feature>
<organism evidence="12 13">
    <name type="scientific">Acaromyces ingoldii</name>
    <dbReference type="NCBI Taxonomy" id="215250"/>
    <lineage>
        <taxon>Eukaryota</taxon>
        <taxon>Fungi</taxon>
        <taxon>Dikarya</taxon>
        <taxon>Basidiomycota</taxon>
        <taxon>Ustilaginomycotina</taxon>
        <taxon>Exobasidiomycetes</taxon>
        <taxon>Exobasidiales</taxon>
        <taxon>Cryptobasidiaceae</taxon>
        <taxon>Acaromyces</taxon>
    </lineage>
</organism>
<dbReference type="InterPro" id="IPR027417">
    <property type="entry name" value="P-loop_NTPase"/>
</dbReference>
<keyword evidence="6" id="KW-0175">Coiled coil</keyword>
<dbReference type="Pfam" id="PF23576">
    <property type="entry name" value="SEN1_barrel"/>
    <property type="match status" value="1"/>
</dbReference>
<keyword evidence="13" id="KW-1185">Reference proteome</keyword>
<feature type="compositionally biased region" description="Pro residues" evidence="7">
    <location>
        <begin position="2118"/>
        <end position="2131"/>
    </location>
</feature>
<feature type="compositionally biased region" description="Basic and acidic residues" evidence="7">
    <location>
        <begin position="1978"/>
        <end position="1990"/>
    </location>
</feature>
<dbReference type="GO" id="GO:0005694">
    <property type="term" value="C:chromosome"/>
    <property type="evidence" value="ECO:0007669"/>
    <property type="project" value="UniProtKB-ARBA"/>
</dbReference>
<feature type="compositionally biased region" description="Polar residues" evidence="7">
    <location>
        <begin position="2013"/>
        <end position="2022"/>
    </location>
</feature>
<dbReference type="PANTHER" id="PTHR10887">
    <property type="entry name" value="DNA2/NAM7 HELICASE FAMILY"/>
    <property type="match status" value="1"/>
</dbReference>
<reference evidence="12 13" key="1">
    <citation type="journal article" date="2018" name="Mol. Biol. Evol.">
        <title>Broad Genomic Sampling Reveals a Smut Pathogenic Ancestry of the Fungal Clade Ustilaginomycotina.</title>
        <authorList>
            <person name="Kijpornyongpan T."/>
            <person name="Mondo S.J."/>
            <person name="Barry K."/>
            <person name="Sandor L."/>
            <person name="Lee J."/>
            <person name="Lipzen A."/>
            <person name="Pangilinan J."/>
            <person name="LaButti K."/>
            <person name="Hainaut M."/>
            <person name="Henrissat B."/>
            <person name="Grigoriev I.V."/>
            <person name="Spatafora J.W."/>
            <person name="Aime M.C."/>
        </authorList>
    </citation>
    <scope>NUCLEOTIDE SEQUENCE [LARGE SCALE GENOMIC DNA]</scope>
    <source>
        <strain evidence="12 13">MCA 4198</strain>
    </source>
</reference>
<dbReference type="Pfam" id="PF12726">
    <property type="entry name" value="SEN1_N"/>
    <property type="match status" value="1"/>
</dbReference>
<feature type="compositionally biased region" description="Low complexity" evidence="7">
    <location>
        <begin position="1497"/>
        <end position="1507"/>
    </location>
</feature>
<feature type="region of interest" description="Disordered" evidence="7">
    <location>
        <begin position="1002"/>
        <end position="1160"/>
    </location>
</feature>
<dbReference type="InterPro" id="IPR041677">
    <property type="entry name" value="DNA2/NAM7_AAA_11"/>
</dbReference>
<dbReference type="PANTHER" id="PTHR10887:SF495">
    <property type="entry name" value="HELICASE SENATAXIN ISOFORM X1-RELATED"/>
    <property type="match status" value="1"/>
</dbReference>
<dbReference type="GeneID" id="37041366"/>
<dbReference type="InterPro" id="IPR045055">
    <property type="entry name" value="DNA2/NAM7-like"/>
</dbReference>
<feature type="domain" description="DNA2/NAM7 helicase helicase" evidence="9">
    <location>
        <begin position="1454"/>
        <end position="1748"/>
    </location>
</feature>
<keyword evidence="3" id="KW-0378">Hydrolase</keyword>
<feature type="region of interest" description="Disordered" evidence="7">
    <location>
        <begin position="948"/>
        <end position="988"/>
    </location>
</feature>
<feature type="compositionally biased region" description="Polar residues" evidence="7">
    <location>
        <begin position="2072"/>
        <end position="2095"/>
    </location>
</feature>
<dbReference type="CDD" id="cd18808">
    <property type="entry name" value="SF1_C_Upf1"/>
    <property type="match status" value="1"/>
</dbReference>
<dbReference type="InterPro" id="IPR024481">
    <property type="entry name" value="Helicase_Sen1_N"/>
</dbReference>
<evidence type="ECO:0000256" key="7">
    <source>
        <dbReference type="SAM" id="MobiDB-lite"/>
    </source>
</evidence>
<dbReference type="GO" id="GO:0004386">
    <property type="term" value="F:helicase activity"/>
    <property type="evidence" value="ECO:0007669"/>
    <property type="project" value="UniProtKB-KW"/>
</dbReference>
<keyword evidence="4" id="KW-0347">Helicase</keyword>
<dbReference type="InParanoid" id="A0A316YWN9"/>
<evidence type="ECO:0000313" key="13">
    <source>
        <dbReference type="Proteomes" id="UP000245768"/>
    </source>
</evidence>
<dbReference type="RefSeq" id="XP_025380392.1">
    <property type="nucleotide sequence ID" value="XM_025519450.1"/>
</dbReference>
<dbReference type="CDD" id="cd18042">
    <property type="entry name" value="DEXXQc_SETX"/>
    <property type="match status" value="1"/>
</dbReference>
<dbReference type="InterPro" id="IPR056474">
    <property type="entry name" value="SEN1_barrel"/>
</dbReference>
<feature type="domain" description="DNA2/NAM7 helicase-like C-terminal" evidence="10">
    <location>
        <begin position="1755"/>
        <end position="1951"/>
    </location>
</feature>
<feature type="compositionally biased region" description="Low complexity" evidence="7">
    <location>
        <begin position="1999"/>
        <end position="2008"/>
    </location>
</feature>
<gene>
    <name evidence="12" type="ORF">FA10DRAFT_247341</name>
</gene>
<evidence type="ECO:0000256" key="2">
    <source>
        <dbReference type="ARBA" id="ARBA00022741"/>
    </source>
</evidence>
<keyword evidence="2" id="KW-0547">Nucleotide-binding</keyword>
<dbReference type="OrthoDB" id="6513042at2759"/>
<dbReference type="SUPFAM" id="SSF52540">
    <property type="entry name" value="P-loop containing nucleoside triphosphate hydrolases"/>
    <property type="match status" value="1"/>
</dbReference>
<dbReference type="EMBL" id="KZ819634">
    <property type="protein sequence ID" value="PWN93194.1"/>
    <property type="molecule type" value="Genomic_DNA"/>
</dbReference>
<dbReference type="Proteomes" id="UP000245768">
    <property type="component" value="Unassembled WGS sequence"/>
</dbReference>
<feature type="compositionally biased region" description="Basic and acidic residues" evidence="7">
    <location>
        <begin position="2155"/>
        <end position="2169"/>
    </location>
</feature>
<feature type="compositionally biased region" description="Polar residues" evidence="7">
    <location>
        <begin position="1041"/>
        <end position="1051"/>
    </location>
</feature>
<dbReference type="Pfam" id="PF13087">
    <property type="entry name" value="AAA_12"/>
    <property type="match status" value="1"/>
</dbReference>